<evidence type="ECO:0000313" key="3">
    <source>
        <dbReference type="Proteomes" id="UP001589691"/>
    </source>
</evidence>
<protein>
    <submittedName>
        <fullName evidence="2">GNAT family N-acetyltransferase</fullName>
        <ecNumber evidence="2">2.3.1.-</ecNumber>
    </submittedName>
</protein>
<name>A0ABV5WSC9_9LACO</name>
<dbReference type="EMBL" id="JBHLZY010000002">
    <property type="protein sequence ID" value="MFB9768446.1"/>
    <property type="molecule type" value="Genomic_DNA"/>
</dbReference>
<accession>A0ABV5WSC9</accession>
<dbReference type="Gene3D" id="3.40.630.30">
    <property type="match status" value="1"/>
</dbReference>
<organism evidence="2 3">
    <name type="scientific">Lactiplantibacillus modestisalitolerans</name>
    <dbReference type="NCBI Taxonomy" id="1457219"/>
    <lineage>
        <taxon>Bacteria</taxon>
        <taxon>Bacillati</taxon>
        <taxon>Bacillota</taxon>
        <taxon>Bacilli</taxon>
        <taxon>Lactobacillales</taxon>
        <taxon>Lactobacillaceae</taxon>
        <taxon>Lactiplantibacillus</taxon>
    </lineage>
</organism>
<proteinExistence type="predicted"/>
<keyword evidence="3" id="KW-1185">Reference proteome</keyword>
<dbReference type="EC" id="2.3.1.-" evidence="2"/>
<keyword evidence="2" id="KW-0808">Transferase</keyword>
<dbReference type="SUPFAM" id="SSF55729">
    <property type="entry name" value="Acyl-CoA N-acyltransferases (Nat)"/>
    <property type="match status" value="1"/>
</dbReference>
<dbReference type="RefSeq" id="WP_137643451.1">
    <property type="nucleotide sequence ID" value="NZ_BJEA01000018.1"/>
</dbReference>
<keyword evidence="2" id="KW-0012">Acyltransferase</keyword>
<reference evidence="2 3" key="1">
    <citation type="submission" date="2024-09" db="EMBL/GenBank/DDBJ databases">
        <authorList>
            <person name="Sun Q."/>
            <person name="Mori K."/>
        </authorList>
    </citation>
    <scope>NUCLEOTIDE SEQUENCE [LARGE SCALE GENOMIC DNA]</scope>
    <source>
        <strain evidence="2 3">TBRC 4576</strain>
    </source>
</reference>
<comment type="caution">
    <text evidence="2">The sequence shown here is derived from an EMBL/GenBank/DDBJ whole genome shotgun (WGS) entry which is preliminary data.</text>
</comment>
<dbReference type="Pfam" id="PF13508">
    <property type="entry name" value="Acetyltransf_7"/>
    <property type="match status" value="1"/>
</dbReference>
<evidence type="ECO:0000259" key="1">
    <source>
        <dbReference type="PROSITE" id="PS51186"/>
    </source>
</evidence>
<dbReference type="GO" id="GO:0016746">
    <property type="term" value="F:acyltransferase activity"/>
    <property type="evidence" value="ECO:0007669"/>
    <property type="project" value="UniProtKB-KW"/>
</dbReference>
<sequence length="205" mass="23442">MTIQIRPLRRQDFDAMRRFAIDGMHLDRYTHNAIELAAYSRYFVDGELLEATQAYGAYQAGHLVGALLAHFDGQTPVYRLPLRAIRNRLIDWAMTKFYGNLTDQYERANLAMRREVTASRTLAGELSFLVVDPQCNGQGIGTQLLTQLTRANAGQTVFLYTDSDSTYQFYLHRGFHIAAQRQITIKRGLERLPLTCYLMVAELGR</sequence>
<gene>
    <name evidence="2" type="ORF">ACFFLI_00950</name>
</gene>
<dbReference type="PROSITE" id="PS51186">
    <property type="entry name" value="GNAT"/>
    <property type="match status" value="1"/>
</dbReference>
<dbReference type="InterPro" id="IPR000182">
    <property type="entry name" value="GNAT_dom"/>
</dbReference>
<evidence type="ECO:0000313" key="2">
    <source>
        <dbReference type="EMBL" id="MFB9768446.1"/>
    </source>
</evidence>
<dbReference type="Proteomes" id="UP001589691">
    <property type="component" value="Unassembled WGS sequence"/>
</dbReference>
<dbReference type="InterPro" id="IPR016181">
    <property type="entry name" value="Acyl_CoA_acyltransferase"/>
</dbReference>
<feature type="domain" description="N-acetyltransferase" evidence="1">
    <location>
        <begin position="3"/>
        <end position="204"/>
    </location>
</feature>